<dbReference type="EMBL" id="LGRX02001239">
    <property type="protein sequence ID" value="KAK3286522.1"/>
    <property type="molecule type" value="Genomic_DNA"/>
</dbReference>
<feature type="compositionally biased region" description="Polar residues" evidence="2">
    <location>
        <begin position="323"/>
        <end position="333"/>
    </location>
</feature>
<evidence type="ECO:0000313" key="5">
    <source>
        <dbReference type="Proteomes" id="UP001190700"/>
    </source>
</evidence>
<evidence type="ECO:0000313" key="4">
    <source>
        <dbReference type="EMBL" id="KAK3286522.1"/>
    </source>
</evidence>
<name>A0AAE0GY60_9CHLO</name>
<reference evidence="4 5" key="1">
    <citation type="journal article" date="2015" name="Genome Biol. Evol.">
        <title>Comparative Genomics of a Bacterivorous Green Alga Reveals Evolutionary Causalities and Consequences of Phago-Mixotrophic Mode of Nutrition.</title>
        <authorList>
            <person name="Burns J.A."/>
            <person name="Paasch A."/>
            <person name="Narechania A."/>
            <person name="Kim E."/>
        </authorList>
    </citation>
    <scope>NUCLEOTIDE SEQUENCE [LARGE SCALE GENOMIC DNA]</scope>
    <source>
        <strain evidence="4 5">PLY_AMNH</strain>
    </source>
</reference>
<evidence type="ECO:0000256" key="2">
    <source>
        <dbReference type="SAM" id="MobiDB-lite"/>
    </source>
</evidence>
<feature type="domain" description="Translin-associated factor X-interacting protein 1 N-terminal" evidence="3">
    <location>
        <begin position="153"/>
        <end position="223"/>
    </location>
</feature>
<comment type="caution">
    <text evidence="4">The sequence shown here is derived from an EMBL/GenBank/DDBJ whole genome shotgun (WGS) entry which is preliminary data.</text>
</comment>
<proteinExistence type="predicted"/>
<dbReference type="Pfam" id="PF15739">
    <property type="entry name" value="TSNAXIP1_N"/>
    <property type="match status" value="1"/>
</dbReference>
<gene>
    <name evidence="4" type="ORF">CYMTET_5922</name>
</gene>
<feature type="region of interest" description="Disordered" evidence="2">
    <location>
        <begin position="258"/>
        <end position="333"/>
    </location>
</feature>
<feature type="compositionally biased region" description="Polar residues" evidence="2">
    <location>
        <begin position="54"/>
        <end position="73"/>
    </location>
</feature>
<feature type="region of interest" description="Disordered" evidence="2">
    <location>
        <begin position="54"/>
        <end position="81"/>
    </location>
</feature>
<evidence type="ECO:0000256" key="1">
    <source>
        <dbReference type="ARBA" id="ARBA00023054"/>
    </source>
</evidence>
<sequence length="333" mass="36817">MTGLERSANTAPATMDDTTGCGLMLVSRKHLELKKFFLRNLLLELGKRGVRATRSSGGVSVKSANRSFASSGSPGEKGNLPPLFRPGSLELLRPGLAKEAGYLEVYPRVGKRKPYLLEQLELFLEEKLRQSDRLVNSKGSQGRMAPPRQSAINMRLDAHRQCLELFINAFSTYRPLLQRIKEQYDVALDAALKSEQENMQLRADLIALEQSKQRAIEEARAEAASAAASQRGELARRLHEAEQRAQKAEARAEAALQEAADSRDVAADATAEATQYRDQNRELKQKMFDESSWSKRPLAEQVTQKMVGPRTGGNEPSAPAPTDSATTQKPPME</sequence>
<keyword evidence="1" id="KW-0175">Coiled coil</keyword>
<protein>
    <recommendedName>
        <fullName evidence="3">Translin-associated factor X-interacting protein 1 N-terminal domain-containing protein</fullName>
    </recommendedName>
</protein>
<dbReference type="AlphaFoldDB" id="A0AAE0GY60"/>
<dbReference type="Proteomes" id="UP001190700">
    <property type="component" value="Unassembled WGS sequence"/>
</dbReference>
<evidence type="ECO:0000259" key="3">
    <source>
        <dbReference type="Pfam" id="PF15739"/>
    </source>
</evidence>
<accession>A0AAE0GY60</accession>
<organism evidence="4 5">
    <name type="scientific">Cymbomonas tetramitiformis</name>
    <dbReference type="NCBI Taxonomy" id="36881"/>
    <lineage>
        <taxon>Eukaryota</taxon>
        <taxon>Viridiplantae</taxon>
        <taxon>Chlorophyta</taxon>
        <taxon>Pyramimonadophyceae</taxon>
        <taxon>Pyramimonadales</taxon>
        <taxon>Pyramimonadaceae</taxon>
        <taxon>Cymbomonas</taxon>
    </lineage>
</organism>
<keyword evidence="5" id="KW-1185">Reference proteome</keyword>
<feature type="compositionally biased region" description="Basic and acidic residues" evidence="2">
    <location>
        <begin position="278"/>
        <end position="293"/>
    </location>
</feature>
<dbReference type="InterPro" id="IPR032755">
    <property type="entry name" value="TSNAXIP1_N"/>
</dbReference>